<dbReference type="Pfam" id="PF00271">
    <property type="entry name" value="Helicase_C"/>
    <property type="match status" value="1"/>
</dbReference>
<dbReference type="EMBL" id="CAMGZC010001497">
    <property type="protein sequence ID" value="CAI0652969.1"/>
    <property type="molecule type" value="Genomic_DNA"/>
</dbReference>
<dbReference type="InterPro" id="IPR001650">
    <property type="entry name" value="Helicase_C-like"/>
</dbReference>
<keyword evidence="2" id="KW-0378">Hydrolase</keyword>
<dbReference type="GO" id="GO:0008094">
    <property type="term" value="F:ATP-dependent activity, acting on DNA"/>
    <property type="evidence" value="ECO:0007669"/>
    <property type="project" value="TreeGrafter"/>
</dbReference>
<proteinExistence type="predicted"/>
<evidence type="ECO:0000313" key="6">
    <source>
        <dbReference type="Proteomes" id="UP001152533"/>
    </source>
</evidence>
<comment type="caution">
    <text evidence="5">The sequence shown here is derived from an EMBL/GenBank/DDBJ whole genome shotgun (WGS) entry which is preliminary data.</text>
</comment>
<dbReference type="InterPro" id="IPR027417">
    <property type="entry name" value="P-loop_NTPase"/>
</dbReference>
<dbReference type="Gene3D" id="3.40.50.300">
    <property type="entry name" value="P-loop containing nucleotide triphosphate hydrolases"/>
    <property type="match status" value="1"/>
</dbReference>
<accession>A0A9W4S5E2</accession>
<reference evidence="5" key="1">
    <citation type="submission" date="2022-08" db="EMBL/GenBank/DDBJ databases">
        <authorList>
            <person name="Giroux E."/>
            <person name="Giroux E."/>
        </authorList>
    </citation>
    <scope>NUCLEOTIDE SEQUENCE</scope>
    <source>
        <strain evidence="5">H1091258</strain>
    </source>
</reference>
<dbReference type="PANTHER" id="PTHR45626:SF22">
    <property type="entry name" value="DNA REPAIR PROTEIN RAD5"/>
    <property type="match status" value="1"/>
</dbReference>
<dbReference type="AlphaFoldDB" id="A0A9W4S5E2"/>
<dbReference type="GO" id="GO:0016787">
    <property type="term" value="F:hydrolase activity"/>
    <property type="evidence" value="ECO:0007669"/>
    <property type="project" value="UniProtKB-KW"/>
</dbReference>
<evidence type="ECO:0000256" key="1">
    <source>
        <dbReference type="ARBA" id="ARBA00022741"/>
    </source>
</evidence>
<dbReference type="SUPFAM" id="SSF52540">
    <property type="entry name" value="P-loop containing nucleoside triphosphate hydrolases"/>
    <property type="match status" value="1"/>
</dbReference>
<dbReference type="GO" id="GO:0006281">
    <property type="term" value="P:DNA repair"/>
    <property type="evidence" value="ECO:0007669"/>
    <property type="project" value="TreeGrafter"/>
</dbReference>
<evidence type="ECO:0000259" key="4">
    <source>
        <dbReference type="Pfam" id="PF00271"/>
    </source>
</evidence>
<dbReference type="GO" id="GO:0005634">
    <property type="term" value="C:nucleus"/>
    <property type="evidence" value="ECO:0007669"/>
    <property type="project" value="TreeGrafter"/>
</dbReference>
<sequence>MSIETGAVGLNLTAANYVHIVEPQWNPSIEEQAIARALRMGQTREVTVLRYVVQRSVEQNIMHLQKRKKSVAKFMFNLGATEELDGKLEDLKFVLDLNSSPIG</sequence>
<feature type="domain" description="Helicase C-terminal" evidence="4">
    <location>
        <begin position="2"/>
        <end position="41"/>
    </location>
</feature>
<evidence type="ECO:0000313" key="5">
    <source>
        <dbReference type="EMBL" id="CAI0652969.1"/>
    </source>
</evidence>
<dbReference type="Proteomes" id="UP001152533">
    <property type="component" value="Unassembled WGS sequence"/>
</dbReference>
<dbReference type="GO" id="GO:0005524">
    <property type="term" value="F:ATP binding"/>
    <property type="evidence" value="ECO:0007669"/>
    <property type="project" value="UniProtKB-KW"/>
</dbReference>
<keyword evidence="3" id="KW-0067">ATP-binding</keyword>
<organism evidence="5 6">
    <name type="scientific">Colletotrichum noveboracense</name>
    <dbReference type="NCBI Taxonomy" id="2664923"/>
    <lineage>
        <taxon>Eukaryota</taxon>
        <taxon>Fungi</taxon>
        <taxon>Dikarya</taxon>
        <taxon>Ascomycota</taxon>
        <taxon>Pezizomycotina</taxon>
        <taxon>Sordariomycetes</taxon>
        <taxon>Hypocreomycetidae</taxon>
        <taxon>Glomerellales</taxon>
        <taxon>Glomerellaceae</taxon>
        <taxon>Colletotrichum</taxon>
        <taxon>Colletotrichum gloeosporioides species complex</taxon>
    </lineage>
</organism>
<dbReference type="InterPro" id="IPR050628">
    <property type="entry name" value="SNF2_RAD54_helicase_TF"/>
</dbReference>
<dbReference type="CDD" id="cd18793">
    <property type="entry name" value="SF2_C_SNF"/>
    <property type="match status" value="1"/>
</dbReference>
<gene>
    <name evidence="5" type="ORF">CGXH109_LOCUS122562</name>
</gene>
<protein>
    <recommendedName>
        <fullName evidence="4">Helicase C-terminal domain-containing protein</fullName>
    </recommendedName>
</protein>
<keyword evidence="1" id="KW-0547">Nucleotide-binding</keyword>
<dbReference type="InterPro" id="IPR049730">
    <property type="entry name" value="SNF2/RAD54-like_C"/>
</dbReference>
<evidence type="ECO:0000256" key="3">
    <source>
        <dbReference type="ARBA" id="ARBA00022840"/>
    </source>
</evidence>
<evidence type="ECO:0000256" key="2">
    <source>
        <dbReference type="ARBA" id="ARBA00022801"/>
    </source>
</evidence>
<dbReference type="PANTHER" id="PTHR45626">
    <property type="entry name" value="TRANSCRIPTION TERMINATION FACTOR 2-RELATED"/>
    <property type="match status" value="1"/>
</dbReference>
<name>A0A9W4S5E2_9PEZI</name>
<keyword evidence="6" id="KW-1185">Reference proteome</keyword>